<dbReference type="GeneID" id="20079094"/>
<dbReference type="EMBL" id="KI913954">
    <property type="protein sequence ID" value="ETW07557.1"/>
    <property type="molecule type" value="Genomic_DNA"/>
</dbReference>
<protein>
    <submittedName>
        <fullName evidence="1">Uncharacterized protein</fullName>
    </submittedName>
</protein>
<dbReference type="RefSeq" id="XP_008863650.1">
    <property type="nucleotide sequence ID" value="XM_008865428.1"/>
</dbReference>
<name>A0A024UNY6_9STRA</name>
<evidence type="ECO:0000313" key="1">
    <source>
        <dbReference type="EMBL" id="ETW07557.1"/>
    </source>
</evidence>
<reference evidence="1" key="1">
    <citation type="submission" date="2013-12" db="EMBL/GenBank/DDBJ databases">
        <title>The Genome Sequence of Aphanomyces invadans NJM9701.</title>
        <authorList>
            <consortium name="The Broad Institute Genomics Platform"/>
            <person name="Russ C."/>
            <person name="Tyler B."/>
            <person name="van West P."/>
            <person name="Dieguez-Uribeondo J."/>
            <person name="Young S.K."/>
            <person name="Zeng Q."/>
            <person name="Gargeya S."/>
            <person name="Fitzgerald M."/>
            <person name="Abouelleil A."/>
            <person name="Alvarado L."/>
            <person name="Chapman S.B."/>
            <person name="Gainer-Dewar J."/>
            <person name="Goldberg J."/>
            <person name="Griggs A."/>
            <person name="Gujja S."/>
            <person name="Hansen M."/>
            <person name="Howarth C."/>
            <person name="Imamovic A."/>
            <person name="Ireland A."/>
            <person name="Larimer J."/>
            <person name="McCowan C."/>
            <person name="Murphy C."/>
            <person name="Pearson M."/>
            <person name="Poon T.W."/>
            <person name="Priest M."/>
            <person name="Roberts A."/>
            <person name="Saif S."/>
            <person name="Shea T."/>
            <person name="Sykes S."/>
            <person name="Wortman J."/>
            <person name="Nusbaum C."/>
            <person name="Birren B."/>
        </authorList>
    </citation>
    <scope>NUCLEOTIDE SEQUENCE [LARGE SCALE GENOMIC DNA]</scope>
    <source>
        <strain evidence="1">NJM9701</strain>
    </source>
</reference>
<accession>A0A024UNY6</accession>
<gene>
    <name evidence="1" type="ORF">H310_02044</name>
</gene>
<sequence length="45" mass="5222">MLVGQLYKCLLVWLDKLLDYRQASDGLHSTLAELLKFLREGIQVM</sequence>
<dbReference type="VEuPathDB" id="FungiDB:H310_02044"/>
<proteinExistence type="predicted"/>
<organism evidence="1">
    <name type="scientific">Aphanomyces invadans</name>
    <dbReference type="NCBI Taxonomy" id="157072"/>
    <lineage>
        <taxon>Eukaryota</taxon>
        <taxon>Sar</taxon>
        <taxon>Stramenopiles</taxon>
        <taxon>Oomycota</taxon>
        <taxon>Saprolegniomycetes</taxon>
        <taxon>Saprolegniales</taxon>
        <taxon>Verrucalvaceae</taxon>
        <taxon>Aphanomyces</taxon>
    </lineage>
</organism>
<dbReference type="AlphaFoldDB" id="A0A024UNY6"/>